<keyword evidence="3" id="KW-1185">Reference proteome</keyword>
<feature type="non-terminal residue" evidence="2">
    <location>
        <position position="80"/>
    </location>
</feature>
<dbReference type="Proteomes" id="UP001218188">
    <property type="component" value="Unassembled WGS sequence"/>
</dbReference>
<evidence type="ECO:0000256" key="1">
    <source>
        <dbReference type="SAM" id="MobiDB-lite"/>
    </source>
</evidence>
<dbReference type="AlphaFoldDB" id="A0AAD6SNQ4"/>
<dbReference type="EMBL" id="JARJCM010000098">
    <property type="protein sequence ID" value="KAJ7029748.1"/>
    <property type="molecule type" value="Genomic_DNA"/>
</dbReference>
<feature type="compositionally biased region" description="Basic and acidic residues" evidence="1">
    <location>
        <begin position="26"/>
        <end position="45"/>
    </location>
</feature>
<sequence length="80" mass="8552">MPPQRASGAHGAFGNGGTRTRKPKRERLQRSEKCETSKGGRKMNEQKWAGLVVLYGCWLRQKGGWHGGSGGGGGGGRENV</sequence>
<evidence type="ECO:0000313" key="2">
    <source>
        <dbReference type="EMBL" id="KAJ7029748.1"/>
    </source>
</evidence>
<accession>A0AAD6SNQ4</accession>
<protein>
    <submittedName>
        <fullName evidence="2">Uncharacterized protein</fullName>
    </submittedName>
</protein>
<feature type="region of interest" description="Disordered" evidence="1">
    <location>
        <begin position="1"/>
        <end position="45"/>
    </location>
</feature>
<organism evidence="2 3">
    <name type="scientific">Mycena alexandri</name>
    <dbReference type="NCBI Taxonomy" id="1745969"/>
    <lineage>
        <taxon>Eukaryota</taxon>
        <taxon>Fungi</taxon>
        <taxon>Dikarya</taxon>
        <taxon>Basidiomycota</taxon>
        <taxon>Agaricomycotina</taxon>
        <taxon>Agaricomycetes</taxon>
        <taxon>Agaricomycetidae</taxon>
        <taxon>Agaricales</taxon>
        <taxon>Marasmiineae</taxon>
        <taxon>Mycenaceae</taxon>
        <taxon>Mycena</taxon>
    </lineage>
</organism>
<evidence type="ECO:0000313" key="3">
    <source>
        <dbReference type="Proteomes" id="UP001218188"/>
    </source>
</evidence>
<name>A0AAD6SNQ4_9AGAR</name>
<proteinExistence type="predicted"/>
<reference evidence="2" key="1">
    <citation type="submission" date="2023-03" db="EMBL/GenBank/DDBJ databases">
        <title>Massive genome expansion in bonnet fungi (Mycena s.s.) driven by repeated elements and novel gene families across ecological guilds.</title>
        <authorList>
            <consortium name="Lawrence Berkeley National Laboratory"/>
            <person name="Harder C.B."/>
            <person name="Miyauchi S."/>
            <person name="Viragh M."/>
            <person name="Kuo A."/>
            <person name="Thoen E."/>
            <person name="Andreopoulos B."/>
            <person name="Lu D."/>
            <person name="Skrede I."/>
            <person name="Drula E."/>
            <person name="Henrissat B."/>
            <person name="Morin E."/>
            <person name="Kohler A."/>
            <person name="Barry K."/>
            <person name="LaButti K."/>
            <person name="Morin E."/>
            <person name="Salamov A."/>
            <person name="Lipzen A."/>
            <person name="Mereny Z."/>
            <person name="Hegedus B."/>
            <person name="Baldrian P."/>
            <person name="Stursova M."/>
            <person name="Weitz H."/>
            <person name="Taylor A."/>
            <person name="Grigoriev I.V."/>
            <person name="Nagy L.G."/>
            <person name="Martin F."/>
            <person name="Kauserud H."/>
        </authorList>
    </citation>
    <scope>NUCLEOTIDE SEQUENCE</scope>
    <source>
        <strain evidence="2">CBHHK200</strain>
    </source>
</reference>
<comment type="caution">
    <text evidence="2">The sequence shown here is derived from an EMBL/GenBank/DDBJ whole genome shotgun (WGS) entry which is preliminary data.</text>
</comment>
<gene>
    <name evidence="2" type="ORF">C8F04DRAFT_1236898</name>
</gene>